<gene>
    <name evidence="2" type="ORF">OCV63_03850</name>
</gene>
<protein>
    <submittedName>
        <fullName evidence="2">PRD domain-containing protein</fullName>
    </submittedName>
</protein>
<name>A0ABT2RUN8_9FIRM</name>
<dbReference type="InterPro" id="IPR011608">
    <property type="entry name" value="PRD"/>
</dbReference>
<accession>A0ABT2RUN8</accession>
<organism evidence="2 3">
    <name type="scientific">Laedolimicola ammoniilytica</name>
    <dbReference type="NCBI Taxonomy" id="2981771"/>
    <lineage>
        <taxon>Bacteria</taxon>
        <taxon>Bacillati</taxon>
        <taxon>Bacillota</taxon>
        <taxon>Clostridia</taxon>
        <taxon>Lachnospirales</taxon>
        <taxon>Lachnospiraceae</taxon>
        <taxon>Laedolimicola</taxon>
    </lineage>
</organism>
<sequence>MKYLEKALEMNEIDAEHREKTIREYEAAKERIKNLPLTLSDDADAMLSNHLVALIKRIYTGHFVDPIEEEMMNEVSEEAWKYAHMIVDPLFEAHGVPIDKSEVFLVGTHMEMAIASASAVQ</sequence>
<proteinExistence type="predicted"/>
<reference evidence="2 3" key="1">
    <citation type="journal article" date="2021" name="ISME Commun">
        <title>Automated analysis of genomic sequences facilitates high-throughput and comprehensive description of bacteria.</title>
        <authorList>
            <person name="Hitch T.C.A."/>
        </authorList>
    </citation>
    <scope>NUCLEOTIDE SEQUENCE [LARGE SCALE GENOMIC DNA]</scope>
    <source>
        <strain evidence="2 3">Sanger_04</strain>
    </source>
</reference>
<evidence type="ECO:0000313" key="2">
    <source>
        <dbReference type="EMBL" id="MCU6696030.1"/>
    </source>
</evidence>
<dbReference type="PROSITE" id="PS51372">
    <property type="entry name" value="PRD_2"/>
    <property type="match status" value="1"/>
</dbReference>
<evidence type="ECO:0000313" key="3">
    <source>
        <dbReference type="Proteomes" id="UP001652461"/>
    </source>
</evidence>
<evidence type="ECO:0000259" key="1">
    <source>
        <dbReference type="PROSITE" id="PS51372"/>
    </source>
</evidence>
<keyword evidence="3" id="KW-1185">Reference proteome</keyword>
<dbReference type="Pfam" id="PF00874">
    <property type="entry name" value="PRD"/>
    <property type="match status" value="1"/>
</dbReference>
<dbReference type="RefSeq" id="WP_158362129.1">
    <property type="nucleotide sequence ID" value="NZ_JAOQKC010000004.1"/>
</dbReference>
<dbReference type="Gene3D" id="1.10.1790.10">
    <property type="entry name" value="PRD domain"/>
    <property type="match status" value="1"/>
</dbReference>
<dbReference type="Proteomes" id="UP001652461">
    <property type="component" value="Unassembled WGS sequence"/>
</dbReference>
<dbReference type="EMBL" id="JAOQKC010000004">
    <property type="protein sequence ID" value="MCU6696030.1"/>
    <property type="molecule type" value="Genomic_DNA"/>
</dbReference>
<dbReference type="InterPro" id="IPR036634">
    <property type="entry name" value="PRD_sf"/>
</dbReference>
<dbReference type="SUPFAM" id="SSF63520">
    <property type="entry name" value="PTS-regulatory domain, PRD"/>
    <property type="match status" value="1"/>
</dbReference>
<comment type="caution">
    <text evidence="2">The sequence shown here is derived from an EMBL/GenBank/DDBJ whole genome shotgun (WGS) entry which is preliminary data.</text>
</comment>
<feature type="domain" description="PRD" evidence="1">
    <location>
        <begin position="13"/>
        <end position="120"/>
    </location>
</feature>